<dbReference type="PANTHER" id="PTHR30509">
    <property type="entry name" value="P-HYDROXYBENZOIC ACID EFFLUX PUMP SUBUNIT-RELATED"/>
    <property type="match status" value="1"/>
</dbReference>
<dbReference type="GO" id="GO:0022857">
    <property type="term" value="F:transmembrane transporter activity"/>
    <property type="evidence" value="ECO:0007669"/>
    <property type="project" value="InterPro"/>
</dbReference>
<dbReference type="GO" id="GO:0005886">
    <property type="term" value="C:plasma membrane"/>
    <property type="evidence" value="ECO:0007669"/>
    <property type="project" value="UniProtKB-SubCell"/>
</dbReference>
<sequence>MTAEKTAFMHRAGWKGWFLQLPPSVFSPGWFLFCLRTWLSAVLALSTAFWLQLSSPGTAAVTVMILAQPLRGQVLSKALYRLAGTIIGAFVALFLTACFNQERGVFLGGVALWLTLCTIVGTLERDFRAYAAMLSGYTVAIVGISCIDNPAGIFDVTVNRVSCIVVGIASTAAINDIFGSPTAFEKLTANLRRTSDMVRRIAKDALAGHSIPDSMGCAGIAGEIIALTSQVSFAKTELADARLRLAGARSAMVALLEMLSCSQAISLVIRKGEVSDTVLKHIRDSFGDGTPVDSPAQAVHDLEDLAREAHENELFLGPTLDEAWLIERSMALLSDARWAVDGIDAFEHGQRARTQAPELKIDQHDDVIAALLNGLRTLIGFSVAAGLCIISDIPATYSALSQVAIILTLAATTYNVRGFGMGALLGTPLAIFVAAVLNFGVLPKGADMPFLAMAIIPVIFGGCLLLMHPRTATIGFNAGVFFFVILGVADQQNYEPSAFIDRNVLYLFAAIMIFISLVLLLPPSASRRRFRVGITIGHDLLLQFEGHGEQAGSALISRHYDRLCRILEWNRYLPANKARDRVFTRLASLDTLNLELARARRHLQRAATIPAIRLDAESAYRSTIIYNVDAALVRMKHKARILLDHAIALPHGQMATALAAVSAMVGAIRLLEHNRSALHLYDLLPVPDQQWKAR</sequence>
<dbReference type="EMBL" id="WOTE01000002">
    <property type="protein sequence ID" value="NHO39107.1"/>
    <property type="molecule type" value="Genomic_DNA"/>
</dbReference>
<proteinExistence type="predicted"/>
<organism evidence="7 9">
    <name type="scientific">Acetobacter ghanensis</name>
    <dbReference type="NCBI Taxonomy" id="431306"/>
    <lineage>
        <taxon>Bacteria</taxon>
        <taxon>Pseudomonadati</taxon>
        <taxon>Pseudomonadota</taxon>
        <taxon>Alphaproteobacteria</taxon>
        <taxon>Acetobacterales</taxon>
        <taxon>Acetobacteraceae</taxon>
        <taxon>Acetobacter</taxon>
    </lineage>
</organism>
<evidence type="ECO:0000313" key="7">
    <source>
        <dbReference type="EMBL" id="CEF56839.1"/>
    </source>
</evidence>
<evidence type="ECO:0000256" key="2">
    <source>
        <dbReference type="ARBA" id="ARBA00022475"/>
    </source>
</evidence>
<feature type="transmembrane region" description="Helical" evidence="6">
    <location>
        <begin position="367"/>
        <end position="393"/>
    </location>
</feature>
<dbReference type="Pfam" id="PF04632">
    <property type="entry name" value="FUSC"/>
    <property type="match status" value="1"/>
</dbReference>
<keyword evidence="4 6" id="KW-1133">Transmembrane helix</keyword>
<evidence type="ECO:0000256" key="1">
    <source>
        <dbReference type="ARBA" id="ARBA00004651"/>
    </source>
</evidence>
<dbReference type="AlphaFoldDB" id="A0A0U4YE55"/>
<gene>
    <name evidence="7" type="primary">fusB</name>
    <name evidence="7" type="ORF">AGA_2208</name>
    <name evidence="8" type="ORF">GOB80_05280</name>
</gene>
<feature type="transmembrane region" description="Helical" evidence="6">
    <location>
        <begin position="105"/>
        <end position="123"/>
    </location>
</feature>
<comment type="subcellular location">
    <subcellularLocation>
        <location evidence="1">Cell membrane</location>
        <topology evidence="1">Multi-pass membrane protein</topology>
    </subcellularLocation>
</comment>
<dbReference type="RefSeq" id="WP_059024238.1">
    <property type="nucleotide sequence ID" value="NZ_LN609302.1"/>
</dbReference>
<evidence type="ECO:0000313" key="10">
    <source>
        <dbReference type="Proteomes" id="UP000657200"/>
    </source>
</evidence>
<keyword evidence="10" id="KW-1185">Reference proteome</keyword>
<keyword evidence="5 6" id="KW-0472">Membrane</keyword>
<evidence type="ECO:0000313" key="8">
    <source>
        <dbReference type="EMBL" id="NHO39107.1"/>
    </source>
</evidence>
<dbReference type="Proteomes" id="UP000068250">
    <property type="component" value="Chromosome I"/>
</dbReference>
<feature type="transmembrane region" description="Helical" evidence="6">
    <location>
        <begin position="448"/>
        <end position="467"/>
    </location>
</feature>
<evidence type="ECO:0000256" key="6">
    <source>
        <dbReference type="SAM" id="Phobius"/>
    </source>
</evidence>
<name>A0A0U4YE55_9PROT</name>
<reference evidence="8 10" key="3">
    <citation type="journal article" date="2020" name="Int. J. Syst. Evol. Microbiol.">
        <title>Novel acetic acid bacteria from cider fermentations: Acetobacter conturbans sp. nov. and Acetobacter fallax sp. nov.</title>
        <authorList>
            <person name="Sombolestani A.S."/>
            <person name="Cleenwerck I."/>
            <person name="Cnockaert M."/>
            <person name="Borremans W."/>
            <person name="Wieme A.D."/>
            <person name="De Vuyst L."/>
            <person name="Vandamme P."/>
        </authorList>
    </citation>
    <scope>NUCLEOTIDE SEQUENCE [LARGE SCALE GENOMIC DNA]</scope>
    <source>
        <strain evidence="8 10">LMG 23848</strain>
    </source>
</reference>
<reference evidence="7" key="1">
    <citation type="submission" date="2014-09" db="EMBL/GenBank/DDBJ databases">
        <authorList>
            <person name="Magalhaes I.L.F."/>
            <person name="Oliveira U."/>
            <person name="Santos F.R."/>
            <person name="Vidigal T.H.D.A."/>
            <person name="Brescovit A.D."/>
            <person name="Santos A.J."/>
        </authorList>
    </citation>
    <scope>NUCLEOTIDE SEQUENCE</scope>
    <source>
        <strain evidence="7">LMG 23848T</strain>
    </source>
</reference>
<evidence type="ECO:0000313" key="9">
    <source>
        <dbReference type="Proteomes" id="UP000068250"/>
    </source>
</evidence>
<dbReference type="PATRIC" id="fig|431306.5.peg.2278"/>
<accession>A0A0U4YE55</accession>
<keyword evidence="3 6" id="KW-0812">Transmembrane</keyword>
<dbReference type="Proteomes" id="UP000657200">
    <property type="component" value="Unassembled WGS sequence"/>
</dbReference>
<feature type="transmembrane region" description="Helical" evidence="6">
    <location>
        <begin position="474"/>
        <end position="492"/>
    </location>
</feature>
<evidence type="ECO:0000256" key="3">
    <source>
        <dbReference type="ARBA" id="ARBA00022692"/>
    </source>
</evidence>
<feature type="transmembrane region" description="Helical" evidence="6">
    <location>
        <begin position="423"/>
        <end position="442"/>
    </location>
</feature>
<protein>
    <submittedName>
        <fullName evidence="8">FUSC family protein</fullName>
    </submittedName>
</protein>
<dbReference type="EMBL" id="LN609302">
    <property type="protein sequence ID" value="CEF56839.1"/>
    <property type="molecule type" value="Genomic_DNA"/>
</dbReference>
<reference evidence="9" key="2">
    <citation type="submission" date="2014-09" db="EMBL/GenBank/DDBJ databases">
        <authorList>
            <person name="Illeghems K.G."/>
        </authorList>
    </citation>
    <scope>NUCLEOTIDE SEQUENCE [LARGE SCALE GENOMIC DNA]</scope>
    <source>
        <strain evidence="9">LMG 23848T</strain>
    </source>
</reference>
<dbReference type="STRING" id="431306.AGA_2208"/>
<keyword evidence="2" id="KW-1003">Cell membrane</keyword>
<dbReference type="PANTHER" id="PTHR30509:SF40">
    <property type="entry name" value="BLR3852 PROTEIN"/>
    <property type="match status" value="1"/>
</dbReference>
<feature type="transmembrane region" description="Helical" evidence="6">
    <location>
        <begin position="504"/>
        <end position="521"/>
    </location>
</feature>
<dbReference type="OrthoDB" id="9807111at2"/>
<dbReference type="InterPro" id="IPR006726">
    <property type="entry name" value="PHBA_efflux_AaeB/fusaric-R"/>
</dbReference>
<evidence type="ECO:0000256" key="4">
    <source>
        <dbReference type="ARBA" id="ARBA00022989"/>
    </source>
</evidence>
<feature type="transmembrane region" description="Helical" evidence="6">
    <location>
        <begin position="49"/>
        <end position="67"/>
    </location>
</feature>
<evidence type="ECO:0000256" key="5">
    <source>
        <dbReference type="ARBA" id="ARBA00023136"/>
    </source>
</evidence>
<feature type="transmembrane region" description="Helical" evidence="6">
    <location>
        <begin position="79"/>
        <end position="99"/>
    </location>
</feature>